<keyword evidence="3" id="KW-1185">Reference proteome</keyword>
<dbReference type="SUPFAM" id="SSF52047">
    <property type="entry name" value="RNI-like"/>
    <property type="match status" value="1"/>
</dbReference>
<dbReference type="InterPro" id="IPR032675">
    <property type="entry name" value="LRR_dom_sf"/>
</dbReference>
<dbReference type="EMBL" id="JAAAIN010002231">
    <property type="protein sequence ID" value="KAG0295483.1"/>
    <property type="molecule type" value="Genomic_DNA"/>
</dbReference>
<evidence type="ECO:0000313" key="2">
    <source>
        <dbReference type="EMBL" id="KAG0295483.1"/>
    </source>
</evidence>
<protein>
    <recommendedName>
        <fullName evidence="4">F-box domain-containing protein</fullName>
    </recommendedName>
</protein>
<sequence>MSDSCERFFDIPELVDLLAANLDKKDISRLARTCRRMNRSCTPSLFRSLTVDDNDEFSLFISTPALHTLARNIQHVRTLDAGAQELAYYYNCVLALEEITSPTTGTPAARQPWLQPPDIRTCQVVALPPMTRLSQLTLHLGTNGYRLYSLPSARDSQALLAQLCWVVSLNPGLKLLDVKDITIESLQDGRLLARTISGMSNIDDLDLSVAYSGDYLELGSYLFYHCPPSIRKLSIAFPGIYDANPVRFEDRLEEEDAECTRRPAPLINLEELAIWGSRFQRSTVGIRSVFDHCSNIKRLDISTCTGRRKTIAMAEHIAKACPKIESLAYRLSLFWSRDPLPFRIMDSLPDQQISHLEYNGTFSNSILIDGKTKISQISISTILKECRNLEILCVPFDGLAGHYTTLTDVLEHPWSFRPGTILRSHNPITLSAVETWHFARLENLYRQIGALTDLKVLNLGMVETNEQGHVVPSRRQTAMLMPAMLSLSSVWRRIPGYLHHFSGLKKLTSLLGAVNVGTVEATMTIGWKEAVWMDDHWPELEYAGFFNRGSRVSSPFEWLRDKRNLDGRKELELEDRENDANSDSEFDDGEISAENDDIDMHGDEGEEGEDTVEAIPRQELLIRLEELEIGVILLRHTNVNIRSIFEHYPNTKTLDLTSIGAAEGSDAVRQLIGEICPMIETLEYTTVAPRAGFNVVRDHGGCDYFAQVSLSTVLKHCHGLETLGISCNFDATLPWPTLYRTPGAASS</sequence>
<accession>A0A9P6QRA4</accession>
<dbReference type="Proteomes" id="UP000823405">
    <property type="component" value="Unassembled WGS sequence"/>
</dbReference>
<gene>
    <name evidence="2" type="ORF">BGZ97_004815</name>
</gene>
<comment type="caution">
    <text evidence="2">The sequence shown here is derived from an EMBL/GenBank/DDBJ whole genome shotgun (WGS) entry which is preliminary data.</text>
</comment>
<feature type="region of interest" description="Disordered" evidence="1">
    <location>
        <begin position="570"/>
        <end position="611"/>
    </location>
</feature>
<evidence type="ECO:0008006" key="4">
    <source>
        <dbReference type="Google" id="ProtNLM"/>
    </source>
</evidence>
<dbReference type="PANTHER" id="PTHR13318:SF247">
    <property type="entry name" value="GH16156P"/>
    <property type="match status" value="1"/>
</dbReference>
<dbReference type="GO" id="GO:0031146">
    <property type="term" value="P:SCF-dependent proteasomal ubiquitin-dependent protein catabolic process"/>
    <property type="evidence" value="ECO:0007669"/>
    <property type="project" value="TreeGrafter"/>
</dbReference>
<dbReference type="Gene3D" id="3.80.10.10">
    <property type="entry name" value="Ribonuclease Inhibitor"/>
    <property type="match status" value="1"/>
</dbReference>
<name>A0A9P6QRA4_9FUNG</name>
<feature type="compositionally biased region" description="Acidic residues" evidence="1">
    <location>
        <begin position="572"/>
        <end position="597"/>
    </location>
</feature>
<dbReference type="PANTHER" id="PTHR13318">
    <property type="entry name" value="PARTNER OF PAIRED, ISOFORM B-RELATED"/>
    <property type="match status" value="1"/>
</dbReference>
<organism evidence="2 3">
    <name type="scientific">Linnemannia gamsii</name>
    <dbReference type="NCBI Taxonomy" id="64522"/>
    <lineage>
        <taxon>Eukaryota</taxon>
        <taxon>Fungi</taxon>
        <taxon>Fungi incertae sedis</taxon>
        <taxon>Mucoromycota</taxon>
        <taxon>Mortierellomycotina</taxon>
        <taxon>Mortierellomycetes</taxon>
        <taxon>Mortierellales</taxon>
        <taxon>Mortierellaceae</taxon>
        <taxon>Linnemannia</taxon>
    </lineage>
</organism>
<dbReference type="GO" id="GO:0019005">
    <property type="term" value="C:SCF ubiquitin ligase complex"/>
    <property type="evidence" value="ECO:0007669"/>
    <property type="project" value="TreeGrafter"/>
</dbReference>
<proteinExistence type="predicted"/>
<dbReference type="AlphaFoldDB" id="A0A9P6QRA4"/>
<evidence type="ECO:0000256" key="1">
    <source>
        <dbReference type="SAM" id="MobiDB-lite"/>
    </source>
</evidence>
<reference evidence="2" key="1">
    <citation type="journal article" date="2020" name="Fungal Divers.">
        <title>Resolving the Mortierellaceae phylogeny through synthesis of multi-gene phylogenetics and phylogenomics.</title>
        <authorList>
            <person name="Vandepol N."/>
            <person name="Liber J."/>
            <person name="Desiro A."/>
            <person name="Na H."/>
            <person name="Kennedy M."/>
            <person name="Barry K."/>
            <person name="Grigoriev I.V."/>
            <person name="Miller A.N."/>
            <person name="O'Donnell K."/>
            <person name="Stajich J.E."/>
            <person name="Bonito G."/>
        </authorList>
    </citation>
    <scope>NUCLEOTIDE SEQUENCE</scope>
    <source>
        <strain evidence="2">NVP60</strain>
    </source>
</reference>
<evidence type="ECO:0000313" key="3">
    <source>
        <dbReference type="Proteomes" id="UP000823405"/>
    </source>
</evidence>